<dbReference type="EMBL" id="JAPQYE010000026">
    <property type="protein sequence ID" value="MCZ0732222.1"/>
    <property type="molecule type" value="Genomic_DNA"/>
</dbReference>
<evidence type="ECO:0000313" key="3">
    <source>
        <dbReference type="Proteomes" id="UP001084650"/>
    </source>
</evidence>
<proteinExistence type="predicted"/>
<evidence type="ECO:0000259" key="1">
    <source>
        <dbReference type="Pfam" id="PF12728"/>
    </source>
</evidence>
<gene>
    <name evidence="2" type="ORF">OY187_29640</name>
</gene>
<dbReference type="InterPro" id="IPR041657">
    <property type="entry name" value="HTH_17"/>
</dbReference>
<protein>
    <submittedName>
        <fullName evidence="2">Helix-turn-helix domain-containing protein</fullName>
    </submittedName>
</protein>
<feature type="domain" description="Helix-turn-helix" evidence="1">
    <location>
        <begin position="8"/>
        <end position="56"/>
    </location>
</feature>
<name>A0ABT4HPQ4_MYCIR</name>
<sequence>MPTSEDYWLTRPQLGERLQVSVKTLAQWATQGKGPKYARPGGGHVRYRMSDVQAWEATQFSGGDVA</sequence>
<dbReference type="InterPro" id="IPR009061">
    <property type="entry name" value="DNA-bd_dom_put_sf"/>
</dbReference>
<dbReference type="InterPro" id="IPR036388">
    <property type="entry name" value="WH-like_DNA-bd_sf"/>
</dbReference>
<comment type="caution">
    <text evidence="2">The sequence shown here is derived from an EMBL/GenBank/DDBJ whole genome shotgun (WGS) entry which is preliminary data.</text>
</comment>
<dbReference type="RefSeq" id="WP_268787976.1">
    <property type="nucleotide sequence ID" value="NZ_JAPQYE010000026.1"/>
</dbReference>
<dbReference type="SUPFAM" id="SSF46955">
    <property type="entry name" value="Putative DNA-binding domain"/>
    <property type="match status" value="1"/>
</dbReference>
<evidence type="ECO:0000313" key="2">
    <source>
        <dbReference type="EMBL" id="MCZ0732222.1"/>
    </source>
</evidence>
<dbReference type="Gene3D" id="1.10.10.10">
    <property type="entry name" value="Winged helix-like DNA-binding domain superfamily/Winged helix DNA-binding domain"/>
    <property type="match status" value="1"/>
</dbReference>
<organism evidence="2 3">
    <name type="scientific">Mycolicibacterium iranicum</name>
    <name type="common">Mycobacterium iranicum</name>
    <dbReference type="NCBI Taxonomy" id="912594"/>
    <lineage>
        <taxon>Bacteria</taxon>
        <taxon>Bacillati</taxon>
        <taxon>Actinomycetota</taxon>
        <taxon>Actinomycetes</taxon>
        <taxon>Mycobacteriales</taxon>
        <taxon>Mycobacteriaceae</taxon>
        <taxon>Mycolicibacterium</taxon>
    </lineage>
</organism>
<accession>A0ABT4HPQ4</accession>
<dbReference type="Pfam" id="PF12728">
    <property type="entry name" value="HTH_17"/>
    <property type="match status" value="1"/>
</dbReference>
<dbReference type="Proteomes" id="UP001084650">
    <property type="component" value="Unassembled WGS sequence"/>
</dbReference>
<keyword evidence="3" id="KW-1185">Reference proteome</keyword>
<reference evidence="2" key="1">
    <citation type="submission" date="2022-12" db="EMBL/GenBank/DDBJ databases">
        <title>Whole genome sequence of Mycolicibacterium iranicum strain SBH312.</title>
        <authorList>
            <person name="Jani J."/>
            <person name="Arifin Mustapha Z."/>
            <person name="Ahmed K."/>
            <person name="Kai Ling C."/>
        </authorList>
    </citation>
    <scope>NUCLEOTIDE SEQUENCE</scope>
    <source>
        <strain evidence="2">SBH312</strain>
    </source>
</reference>